<dbReference type="HAMAP" id="MF_02020">
    <property type="entry name" value="Mpl"/>
    <property type="match status" value="1"/>
</dbReference>
<dbReference type="Pfam" id="PF02875">
    <property type="entry name" value="Mur_ligase_C"/>
    <property type="match status" value="1"/>
</dbReference>
<keyword evidence="8 9" id="KW-0961">Cell wall biogenesis/degradation</keyword>
<name>A0AAJ4IAJ4_9VIBR</name>
<dbReference type="Proteomes" id="UP000594435">
    <property type="component" value="Chromosome 1"/>
</dbReference>
<keyword evidence="9" id="KW-0460">Magnesium</keyword>
<dbReference type="RefSeq" id="WP_045571724.1">
    <property type="nucleotide sequence ID" value="NZ_CP065217.1"/>
</dbReference>
<keyword evidence="6 9" id="KW-0573">Peptidoglycan synthesis</keyword>
<dbReference type="Pfam" id="PF08245">
    <property type="entry name" value="Mur_ligase_M"/>
    <property type="match status" value="1"/>
</dbReference>
<sequence length="453" mass="49480">MHIHILGICGTFMGGAAILARQLGHKVTGSDANVYPPMSTLLESQGIEIIEGFEPSQLNPAPDLVVIGNAMSRGNPCVEYVLNHNLRYTSGPQWLQEFLLHDRWVLAVSGTHGKTTTASMLAWILDACGYQPGFLVGGVLGNFGVSARLGDSMFFVVEADEYDSAFFDKRSKFVHYHPRTLIMNNLEFDHADIFDDLEAIKRQFHHLVRTVPGNGRILAPQQDAALADVLQRGCWSEQEFSGADGQWQAEKRVKDGSHFAVFFQGECVGEVKWDLVGDHNVDNALMAIAAARHVGVTPDLACQALGQFINTKRRLELKGEVNGVAVYDDFAHHPTAIELTLGGLRNKVGDKPIFAVLEPRSATMKRGVHKETLAASLAYADEVFLFQPPGLDWSVEAVAAQCHQPAFTSDNMDEFVAQIASRAKSEVQILVMSNGGFDGIHGKLLAALDKASD</sequence>
<keyword evidence="7 9" id="KW-0131">Cell cycle</keyword>
<dbReference type="AlphaFoldDB" id="A0AAJ4IAJ4"/>
<dbReference type="SUPFAM" id="SSF53623">
    <property type="entry name" value="MurD-like peptide ligases, catalytic domain"/>
    <property type="match status" value="1"/>
</dbReference>
<dbReference type="GO" id="GO:0008360">
    <property type="term" value="P:regulation of cell shape"/>
    <property type="evidence" value="ECO:0007669"/>
    <property type="project" value="UniProtKB-KW"/>
</dbReference>
<comment type="similarity">
    <text evidence="9">Belongs to the MurCDEF family. Mpl subfamily.</text>
</comment>
<dbReference type="InterPro" id="IPR050061">
    <property type="entry name" value="MurCDEF_pg_biosynth"/>
</dbReference>
<comment type="catalytic activity">
    <reaction evidence="9">
        <text>UDP-N-acetyl-alpha-D-muramate + L-alanyl-gamma-D-glutamyl-meso-2,6-diaminopimelate + ATP = UDP-N-acetyl-alpha-D-muramoyl-L-alanyl-gamma-D-glutamyl-meso-2,6-diaminopimelate + ADP + phosphate + H(+)</text>
        <dbReference type="Rhea" id="RHEA:29563"/>
        <dbReference type="ChEBI" id="CHEBI:15378"/>
        <dbReference type="ChEBI" id="CHEBI:30616"/>
        <dbReference type="ChEBI" id="CHEBI:43474"/>
        <dbReference type="ChEBI" id="CHEBI:61401"/>
        <dbReference type="ChEBI" id="CHEBI:70757"/>
        <dbReference type="ChEBI" id="CHEBI:83905"/>
        <dbReference type="ChEBI" id="CHEBI:456216"/>
        <dbReference type="EC" id="6.3.2.45"/>
    </reaction>
</comment>
<dbReference type="InterPro" id="IPR004101">
    <property type="entry name" value="Mur_ligase_C"/>
</dbReference>
<dbReference type="FunFam" id="3.40.1190.10:FF:000003">
    <property type="entry name" value="UDP-N-acetylmuramate--L-alanyl-gamma-D-glutamyl-meso-2,6-diaminoheptandioate ligase"/>
    <property type="match status" value="1"/>
</dbReference>
<dbReference type="NCBIfam" id="TIGR01081">
    <property type="entry name" value="mpl"/>
    <property type="match status" value="1"/>
</dbReference>
<protein>
    <recommendedName>
        <fullName evidence="9">UDP-N-acetylmuramate--L-alanyl-gamma-D-glutamyl-meso-2,6-diaminoheptandioate ligase</fullName>
        <ecNumber evidence="9">6.3.2.45</ecNumber>
    </recommendedName>
    <alternativeName>
        <fullName evidence="9">Murein peptide ligase</fullName>
    </alternativeName>
    <alternativeName>
        <fullName evidence="9">UDP-N-acetylmuramate:L-alanyl-gamma-D-glutamyl-meso-diaminopimelate ligase</fullName>
    </alternativeName>
</protein>
<evidence type="ECO:0000259" key="11">
    <source>
        <dbReference type="Pfam" id="PF02875"/>
    </source>
</evidence>
<feature type="domain" description="Mur ligase central" evidence="12">
    <location>
        <begin position="108"/>
        <end position="291"/>
    </location>
</feature>
<keyword evidence="4 9" id="KW-0067">ATP-binding</keyword>
<evidence type="ECO:0000313" key="13">
    <source>
        <dbReference type="EMBL" id="QPL53294.1"/>
    </source>
</evidence>
<proteinExistence type="inferred from homology"/>
<organism evidence="13 14">
    <name type="scientific">Vibrio navarrensis</name>
    <dbReference type="NCBI Taxonomy" id="29495"/>
    <lineage>
        <taxon>Bacteria</taxon>
        <taxon>Pseudomonadati</taxon>
        <taxon>Pseudomonadota</taxon>
        <taxon>Gammaproteobacteria</taxon>
        <taxon>Vibrionales</taxon>
        <taxon>Vibrionaceae</taxon>
        <taxon>Vibrio</taxon>
    </lineage>
</organism>
<evidence type="ECO:0000256" key="8">
    <source>
        <dbReference type="ARBA" id="ARBA00023316"/>
    </source>
</evidence>
<dbReference type="GO" id="GO:0009254">
    <property type="term" value="P:peptidoglycan turnover"/>
    <property type="evidence" value="ECO:0007669"/>
    <property type="project" value="UniProtKB-UniRule"/>
</dbReference>
<dbReference type="EC" id="6.3.2.45" evidence="9"/>
<evidence type="ECO:0000256" key="7">
    <source>
        <dbReference type="ARBA" id="ARBA00023306"/>
    </source>
</evidence>
<dbReference type="InterPro" id="IPR036615">
    <property type="entry name" value="Mur_ligase_C_dom_sf"/>
</dbReference>
<dbReference type="PANTHER" id="PTHR43445">
    <property type="entry name" value="UDP-N-ACETYLMURAMATE--L-ALANINE LIGASE-RELATED"/>
    <property type="match status" value="1"/>
</dbReference>
<keyword evidence="1 9" id="KW-0436">Ligase</keyword>
<dbReference type="GO" id="GO:0005524">
    <property type="term" value="F:ATP binding"/>
    <property type="evidence" value="ECO:0007669"/>
    <property type="project" value="UniProtKB-UniRule"/>
</dbReference>
<dbReference type="Gene3D" id="3.40.50.720">
    <property type="entry name" value="NAD(P)-binding Rossmann-like Domain"/>
    <property type="match status" value="1"/>
</dbReference>
<dbReference type="GO" id="GO:0051301">
    <property type="term" value="P:cell division"/>
    <property type="evidence" value="ECO:0007669"/>
    <property type="project" value="UniProtKB-KW"/>
</dbReference>
<dbReference type="InterPro" id="IPR000713">
    <property type="entry name" value="Mur_ligase_N"/>
</dbReference>
<keyword evidence="2 9" id="KW-0132">Cell division</keyword>
<evidence type="ECO:0000256" key="2">
    <source>
        <dbReference type="ARBA" id="ARBA00022618"/>
    </source>
</evidence>
<evidence type="ECO:0000256" key="6">
    <source>
        <dbReference type="ARBA" id="ARBA00022984"/>
    </source>
</evidence>
<comment type="cofactor">
    <cofactor evidence="9">
        <name>Mg(2+)</name>
        <dbReference type="ChEBI" id="CHEBI:18420"/>
    </cofactor>
</comment>
<evidence type="ECO:0000256" key="5">
    <source>
        <dbReference type="ARBA" id="ARBA00022960"/>
    </source>
</evidence>
<dbReference type="SUPFAM" id="SSF51984">
    <property type="entry name" value="MurCD N-terminal domain"/>
    <property type="match status" value="1"/>
</dbReference>
<evidence type="ECO:0000256" key="9">
    <source>
        <dbReference type="HAMAP-Rule" id="MF_02020"/>
    </source>
</evidence>
<dbReference type="Gene3D" id="3.40.1190.10">
    <property type="entry name" value="Mur-like, catalytic domain"/>
    <property type="match status" value="1"/>
</dbReference>
<dbReference type="InterPro" id="IPR013221">
    <property type="entry name" value="Mur_ligase_cen"/>
</dbReference>
<dbReference type="InterPro" id="IPR036565">
    <property type="entry name" value="Mur-like_cat_sf"/>
</dbReference>
<feature type="domain" description="Mur ligase C-terminal" evidence="11">
    <location>
        <begin position="313"/>
        <end position="435"/>
    </location>
</feature>
<dbReference type="GO" id="GO:0009252">
    <property type="term" value="P:peptidoglycan biosynthetic process"/>
    <property type="evidence" value="ECO:0007669"/>
    <property type="project" value="UniProtKB-UniRule"/>
</dbReference>
<feature type="binding site" evidence="9">
    <location>
        <begin position="110"/>
        <end position="116"/>
    </location>
    <ligand>
        <name>ATP</name>
        <dbReference type="ChEBI" id="CHEBI:30616"/>
    </ligand>
</feature>
<feature type="domain" description="Mur ligase N-terminal catalytic" evidence="10">
    <location>
        <begin position="2"/>
        <end position="101"/>
    </location>
</feature>
<accession>A0AAJ4IAJ4</accession>
<dbReference type="SUPFAM" id="SSF53244">
    <property type="entry name" value="MurD-like peptide ligases, peptide-binding domain"/>
    <property type="match status" value="1"/>
</dbReference>
<reference evidence="13 14" key="1">
    <citation type="submission" date="2020-11" db="EMBL/GenBank/DDBJ databases">
        <title>Complete and Circularized Genome Assembly of a human isolate of Vibrio navarrensis biotype pommerensis with MiSeq and MinION Sequence Data.</title>
        <authorList>
            <person name="Schwartz K."/>
            <person name="Borowiak M."/>
            <person name="Deneke C."/>
            <person name="Balau V."/>
            <person name="Metelmann C."/>
            <person name="Strauch E."/>
        </authorList>
    </citation>
    <scope>NUCLEOTIDE SEQUENCE [LARGE SCALE GENOMIC DNA]</scope>
    <source>
        <strain evidence="13 14">20-VB00237</strain>
    </source>
</reference>
<dbReference type="EMBL" id="CP065217">
    <property type="protein sequence ID" value="QPL53294.1"/>
    <property type="molecule type" value="Genomic_DNA"/>
</dbReference>
<evidence type="ECO:0000256" key="1">
    <source>
        <dbReference type="ARBA" id="ARBA00022598"/>
    </source>
</evidence>
<keyword evidence="3 9" id="KW-0547">Nucleotide-binding</keyword>
<evidence type="ECO:0000313" key="14">
    <source>
        <dbReference type="Proteomes" id="UP000594435"/>
    </source>
</evidence>
<dbReference type="InterPro" id="IPR005757">
    <property type="entry name" value="Mpl"/>
</dbReference>
<keyword evidence="5 9" id="KW-0133">Cell shape</keyword>
<evidence type="ECO:0000256" key="4">
    <source>
        <dbReference type="ARBA" id="ARBA00022840"/>
    </source>
</evidence>
<dbReference type="GO" id="GO:0071555">
    <property type="term" value="P:cell wall organization"/>
    <property type="evidence" value="ECO:0007669"/>
    <property type="project" value="UniProtKB-KW"/>
</dbReference>
<evidence type="ECO:0000259" key="10">
    <source>
        <dbReference type="Pfam" id="PF01225"/>
    </source>
</evidence>
<dbReference type="GO" id="GO:0106418">
    <property type="term" value="F:UDP-N-acetylmuramate-L-alanyl-gamma-D-glutamyl-meso-2,6-diaminoheptanedioate ligase activity"/>
    <property type="evidence" value="ECO:0007669"/>
    <property type="project" value="UniProtKB-EC"/>
</dbReference>
<comment type="function">
    <text evidence="9">Reutilizes the intact tripeptide L-alanyl-gamma-D-glutamyl-meso-diaminopimelate by linking it to UDP-N-acetylmuramate.</text>
</comment>
<dbReference type="PANTHER" id="PTHR43445:SF5">
    <property type="entry name" value="UDP-N-ACETYLMURAMATE--L-ALANYL-GAMMA-D-GLUTAMYL-MESO-2,6-DIAMINOHEPTANDIOATE LIGASE"/>
    <property type="match status" value="1"/>
</dbReference>
<evidence type="ECO:0000259" key="12">
    <source>
        <dbReference type="Pfam" id="PF08245"/>
    </source>
</evidence>
<comment type="pathway">
    <text evidence="9">Cell wall biogenesis; peptidoglycan recycling.</text>
</comment>
<dbReference type="Pfam" id="PF01225">
    <property type="entry name" value="Mur_ligase"/>
    <property type="match status" value="1"/>
</dbReference>
<evidence type="ECO:0000256" key="3">
    <source>
        <dbReference type="ARBA" id="ARBA00022741"/>
    </source>
</evidence>
<gene>
    <name evidence="9 13" type="primary">mpl</name>
    <name evidence="13" type="ORF">I3X05_15185</name>
</gene>
<dbReference type="Gene3D" id="3.90.190.20">
    <property type="entry name" value="Mur ligase, C-terminal domain"/>
    <property type="match status" value="1"/>
</dbReference>